<name>A0AA48GL12_9BACT</name>
<evidence type="ECO:0000259" key="1">
    <source>
        <dbReference type="Pfam" id="PF12697"/>
    </source>
</evidence>
<dbReference type="SUPFAM" id="SSF53474">
    <property type="entry name" value="alpha/beta-Hydrolases"/>
    <property type="match status" value="1"/>
</dbReference>
<evidence type="ECO:0000313" key="2">
    <source>
        <dbReference type="EMBL" id="BDU73179.1"/>
    </source>
</evidence>
<keyword evidence="3" id="KW-1185">Reference proteome</keyword>
<reference evidence="3" key="1">
    <citation type="journal article" date="2023" name="Int. J. Syst. Evol. Microbiol.">
        <title>Mesoterricola silvestris gen. nov., sp. nov., Mesoterricola sediminis sp. nov., Geothrix oryzae sp. nov., Geothrix edaphica sp. nov., Geothrix rubra sp. nov., and Geothrix limicola sp. nov., six novel members of Acidobacteriota isolated from soils.</title>
        <authorList>
            <person name="Itoh H."/>
            <person name="Sugisawa Y."/>
            <person name="Mise K."/>
            <person name="Xu Z."/>
            <person name="Kuniyasu M."/>
            <person name="Ushijima N."/>
            <person name="Kawano K."/>
            <person name="Kobayashi E."/>
            <person name="Shiratori Y."/>
            <person name="Masuda Y."/>
            <person name="Senoo K."/>
        </authorList>
    </citation>
    <scope>NUCLEOTIDE SEQUENCE [LARGE SCALE GENOMIC DNA]</scope>
    <source>
        <strain evidence="3">W79</strain>
    </source>
</reference>
<protein>
    <recommendedName>
        <fullName evidence="1">AB hydrolase-1 domain-containing protein</fullName>
    </recommendedName>
</protein>
<dbReference type="RefSeq" id="WP_316411822.1">
    <property type="nucleotide sequence ID" value="NZ_AP027080.1"/>
</dbReference>
<dbReference type="InterPro" id="IPR000073">
    <property type="entry name" value="AB_hydrolase_1"/>
</dbReference>
<sequence length="304" mass="32442">MKRTLLSLGISVPALLVPLNLLVGWAILPPMLLDAPLPARTEAERNAIRASLCPSGCAWTSETLPGGEGRPLMIWRLHRPASRGVAVFLHGFGDDAWGGASRLRDLPELDAVVFTFRNRDLAPGTPSTLGGWEREDAAAVVRHLEAQGVRRDRIVLVGASQGAGVALLALERLEGEGPLGGALLESPFESLQEAGRNHLRGTLGAAEWLLRPGERLALARAGWLAHFRPAEVSPLEASRHLRTPIALLAGDEDAITPLSGVRAIAAHHPDFTVVPGARHLEAGGLVPGGWRAWAEVRLGKWGIL</sequence>
<gene>
    <name evidence="2" type="ORF">METEAL_23530</name>
</gene>
<dbReference type="Pfam" id="PF12697">
    <property type="entry name" value="Abhydrolase_6"/>
    <property type="match status" value="1"/>
</dbReference>
<accession>A0AA48GL12</accession>
<dbReference type="InterPro" id="IPR029058">
    <property type="entry name" value="AB_hydrolase_fold"/>
</dbReference>
<evidence type="ECO:0000313" key="3">
    <source>
        <dbReference type="Proteomes" id="UP001238179"/>
    </source>
</evidence>
<organism evidence="2 3">
    <name type="scientific">Mesoterricola silvestris</name>
    <dbReference type="NCBI Taxonomy" id="2927979"/>
    <lineage>
        <taxon>Bacteria</taxon>
        <taxon>Pseudomonadati</taxon>
        <taxon>Acidobacteriota</taxon>
        <taxon>Holophagae</taxon>
        <taxon>Holophagales</taxon>
        <taxon>Holophagaceae</taxon>
        <taxon>Mesoterricola</taxon>
    </lineage>
</organism>
<dbReference type="AlphaFoldDB" id="A0AA48GL12"/>
<feature type="domain" description="AB hydrolase-1" evidence="1">
    <location>
        <begin position="87"/>
        <end position="280"/>
    </location>
</feature>
<dbReference type="Proteomes" id="UP001238179">
    <property type="component" value="Chromosome"/>
</dbReference>
<proteinExistence type="predicted"/>
<dbReference type="KEGG" id="msil:METEAL_23530"/>
<dbReference type="EMBL" id="AP027080">
    <property type="protein sequence ID" value="BDU73179.1"/>
    <property type="molecule type" value="Genomic_DNA"/>
</dbReference>
<dbReference type="Gene3D" id="3.40.50.1820">
    <property type="entry name" value="alpha/beta hydrolase"/>
    <property type="match status" value="1"/>
</dbReference>